<dbReference type="InterPro" id="IPR013087">
    <property type="entry name" value="Znf_C2H2_type"/>
</dbReference>
<evidence type="ECO:0000313" key="3">
    <source>
        <dbReference type="Proteomes" id="UP000053097"/>
    </source>
</evidence>
<dbReference type="SUPFAM" id="SSF82771">
    <property type="entry name" value="GIY-YIG endonuclease"/>
    <property type="match status" value="1"/>
</dbReference>
<dbReference type="InterPro" id="IPR035901">
    <property type="entry name" value="GIY-YIG_endonuc_sf"/>
</dbReference>
<name>A0A026X3U2_OOCBI</name>
<organism evidence="2 3">
    <name type="scientific">Ooceraea biroi</name>
    <name type="common">Clonal raider ant</name>
    <name type="synonym">Cerapachys biroi</name>
    <dbReference type="NCBI Taxonomy" id="2015173"/>
    <lineage>
        <taxon>Eukaryota</taxon>
        <taxon>Metazoa</taxon>
        <taxon>Ecdysozoa</taxon>
        <taxon>Arthropoda</taxon>
        <taxon>Hexapoda</taxon>
        <taxon>Insecta</taxon>
        <taxon>Pterygota</taxon>
        <taxon>Neoptera</taxon>
        <taxon>Endopterygota</taxon>
        <taxon>Hymenoptera</taxon>
        <taxon>Apocrita</taxon>
        <taxon>Aculeata</taxon>
        <taxon>Formicoidea</taxon>
        <taxon>Formicidae</taxon>
        <taxon>Dorylinae</taxon>
        <taxon>Ooceraea</taxon>
    </lineage>
</organism>
<protein>
    <recommendedName>
        <fullName evidence="1">GIY-YIG domain-containing protein</fullName>
    </recommendedName>
</protein>
<sequence length="148" mass="17357">MAHCNVVYKISCNDCDASYVGRTKQQLHTRINEHRKDINKRTGSPSVISSHKLESSHDFKWDDIEILDEKRSCKKRLISEMVNIKRQVYPLNLQKDTESLPEDYLPILNLFLHNNLGYFWSCLCMRSRQQHELSVHSLCIRVVTVRGL</sequence>
<evidence type="ECO:0000259" key="1">
    <source>
        <dbReference type="PROSITE" id="PS50164"/>
    </source>
</evidence>
<evidence type="ECO:0000313" key="2">
    <source>
        <dbReference type="EMBL" id="EZA62947.1"/>
    </source>
</evidence>
<dbReference type="PROSITE" id="PS50164">
    <property type="entry name" value="GIY_YIG"/>
    <property type="match status" value="1"/>
</dbReference>
<dbReference type="InterPro" id="IPR000305">
    <property type="entry name" value="GIY-YIG_endonuc"/>
</dbReference>
<accession>A0A026X3U2</accession>
<gene>
    <name evidence="2" type="ORF">X777_15540</name>
</gene>
<dbReference type="Pfam" id="PF01541">
    <property type="entry name" value="GIY-YIG"/>
    <property type="match status" value="1"/>
</dbReference>
<dbReference type="AlphaFoldDB" id="A0A026X3U2"/>
<proteinExistence type="predicted"/>
<dbReference type="CDD" id="cd10442">
    <property type="entry name" value="GIY-YIG_PLEs"/>
    <property type="match status" value="1"/>
</dbReference>
<dbReference type="OrthoDB" id="10053386at2759"/>
<dbReference type="EMBL" id="KK107012">
    <property type="protein sequence ID" value="EZA62947.1"/>
    <property type="molecule type" value="Genomic_DNA"/>
</dbReference>
<feature type="domain" description="GIY-YIG" evidence="1">
    <location>
        <begin position="3"/>
        <end position="84"/>
    </location>
</feature>
<dbReference type="Proteomes" id="UP000053097">
    <property type="component" value="Unassembled WGS sequence"/>
</dbReference>
<reference evidence="2 3" key="1">
    <citation type="journal article" date="2014" name="Curr. Biol.">
        <title>The genome of the clonal raider ant Cerapachys biroi.</title>
        <authorList>
            <person name="Oxley P.R."/>
            <person name="Ji L."/>
            <person name="Fetter-Pruneda I."/>
            <person name="McKenzie S.K."/>
            <person name="Li C."/>
            <person name="Hu H."/>
            <person name="Zhang G."/>
            <person name="Kronauer D.J."/>
        </authorList>
    </citation>
    <scope>NUCLEOTIDE SEQUENCE [LARGE SCALE GENOMIC DNA]</scope>
</reference>
<keyword evidence="3" id="KW-1185">Reference proteome</keyword>
<dbReference type="Gene3D" id="3.40.1440.10">
    <property type="entry name" value="GIY-YIG endonuclease"/>
    <property type="match status" value="1"/>
</dbReference>
<dbReference type="PROSITE" id="PS00028">
    <property type="entry name" value="ZINC_FINGER_C2H2_1"/>
    <property type="match status" value="1"/>
</dbReference>